<proteinExistence type="predicted"/>
<dbReference type="InterPro" id="IPR057306">
    <property type="entry name" value="B-barrel_PelB_C"/>
</dbReference>
<feature type="region of interest" description="Disordered" evidence="3">
    <location>
        <begin position="383"/>
        <end position="428"/>
    </location>
</feature>
<evidence type="ECO:0000259" key="4">
    <source>
        <dbReference type="Pfam" id="PF24604"/>
    </source>
</evidence>
<protein>
    <submittedName>
        <fullName evidence="5">Tetratricopeptide repeat-containing protein</fullName>
    </submittedName>
</protein>
<dbReference type="PANTHER" id="PTHR45586:SF1">
    <property type="entry name" value="LIPOPOLYSACCHARIDE ASSEMBLY PROTEIN B"/>
    <property type="match status" value="1"/>
</dbReference>
<evidence type="ECO:0000256" key="3">
    <source>
        <dbReference type="SAM" id="MobiDB-lite"/>
    </source>
</evidence>
<evidence type="ECO:0000256" key="1">
    <source>
        <dbReference type="ARBA" id="ARBA00022737"/>
    </source>
</evidence>
<dbReference type="RefSeq" id="WP_074265080.1">
    <property type="nucleotide sequence ID" value="NZ_FSRM01000001.1"/>
</dbReference>
<reference evidence="5 6" key="1">
    <citation type="submission" date="2016-11" db="EMBL/GenBank/DDBJ databases">
        <authorList>
            <person name="Jaros S."/>
            <person name="Januszkiewicz K."/>
            <person name="Wedrychowicz H."/>
        </authorList>
    </citation>
    <scope>NUCLEOTIDE SEQUENCE [LARGE SCALE GENOMIC DNA]</scope>
    <source>
        <strain evidence="5 6">GAS86</strain>
    </source>
</reference>
<evidence type="ECO:0000313" key="6">
    <source>
        <dbReference type="Proteomes" id="UP000184693"/>
    </source>
</evidence>
<feature type="region of interest" description="Disordered" evidence="3">
    <location>
        <begin position="355"/>
        <end position="374"/>
    </location>
</feature>
<keyword evidence="1" id="KW-0677">Repeat</keyword>
<dbReference type="Proteomes" id="UP000184693">
    <property type="component" value="Unassembled WGS sequence"/>
</dbReference>
<dbReference type="EMBL" id="FSRM01000001">
    <property type="protein sequence ID" value="SIO17064.1"/>
    <property type="molecule type" value="Genomic_DNA"/>
</dbReference>
<name>A0A1N6HB66_9BURK</name>
<dbReference type="PANTHER" id="PTHR45586">
    <property type="entry name" value="TPR REPEAT-CONTAINING PROTEIN PA4667"/>
    <property type="match status" value="1"/>
</dbReference>
<dbReference type="InterPro" id="IPR011990">
    <property type="entry name" value="TPR-like_helical_dom_sf"/>
</dbReference>
<dbReference type="InterPro" id="IPR051012">
    <property type="entry name" value="CellSynth/LPSAsmb/PSIAsmb"/>
</dbReference>
<evidence type="ECO:0000313" key="5">
    <source>
        <dbReference type="EMBL" id="SIO17064.1"/>
    </source>
</evidence>
<feature type="compositionally biased region" description="Pro residues" evidence="3">
    <location>
        <begin position="389"/>
        <end position="411"/>
    </location>
</feature>
<feature type="compositionally biased region" description="Pro residues" evidence="3">
    <location>
        <begin position="359"/>
        <end position="374"/>
    </location>
</feature>
<feature type="region of interest" description="Disordered" evidence="3">
    <location>
        <begin position="300"/>
        <end position="323"/>
    </location>
</feature>
<organism evidence="5 6">
    <name type="scientific">Paraburkholderia phenazinium</name>
    <dbReference type="NCBI Taxonomy" id="60549"/>
    <lineage>
        <taxon>Bacteria</taxon>
        <taxon>Pseudomonadati</taxon>
        <taxon>Pseudomonadota</taxon>
        <taxon>Betaproteobacteria</taxon>
        <taxon>Burkholderiales</taxon>
        <taxon>Burkholderiaceae</taxon>
        <taxon>Paraburkholderia</taxon>
    </lineage>
</organism>
<sequence length="1379" mass="149891">MRAERPRIAPTKLVLLLAAVVPLTMIASSPRGGLQQRLASVGAPSDLSAAYLEAWSKVQPNNEEFLSLLGAQYTSLGRMDDAARVARRMEALGSTHMRLAAMMLRLSIAEQRTFAIPEDDPRREAALANLRAQLTQAARLPWAPKDLEWLAQRCAAVGLPDLALQLYTRLSAGDPGGRNGWDTQITRYAIQTGDYRAGADAWFRQQAAAKTREEQRRCFIAAIRTLQSGNLLNEALTAADQHLGALDTDPATLVVLLNLARAANRPDRVDYYAKMLARYAQAQPSGPDTALAQDGTAAIASDAPQGGERDVSQDTPQSAYAYMDGPLPTHHGFASVSMRKATEWWGVIRVAASTGANPVPTPAPGTKPVAAPSPAPAVTATLAAAATPSPAPAAPASPKPVAPADPAPAAAPAPASDGTAPGGGKDPKVADLVFQSFVESGDLANAEKIAQQQVQRDPRSVLWTKRLAQTAEWDRNPSLALNAWLDYARLSNDPVGWQNVLRIAPMLDDDNAYLAALVHASQASPDDLKLVDNVIATYERLGRPDDGLAFLRGLPRGHNADAIDQRIGALAERAGHDDQALAAYRAVQSRDPGNAGAALRTASVLYREGNYEASFAALQSARGNAKDSDTDYWRNYAELARLLQRDAEASEAYRHLLAGGDSTPEDLGDMTYFFDPYPIDAARVAELQYRRDHSPRALQNAIYYYTDAQALDRVAALLASLTEQERDEALQSPGVLGVRAEYYRLTDQPEKALDDLKHAVNLPGATSDLRAAYLWTLVDYGTDAQLDATLKRWRGTEDRSAALWEPYAAAEMRLNRPVRALDYLRRESASLSRDPLWLMTYADAQEMAGRPDLAWSIRHKVWQQLQQDEAALAKLHGAARAAQRGRSGQDAETLADIRGRRVTLSTDFQTGDDSAAMLNDLLSGTQSTESVKLARRSLLGTAKGLPGAAPEAGIDTAQNNRLRDAVAKDVAIAWGVSHESNPLAKRWLAQQYAARLAQPADARLTIALAENDTGAMEQLLAQERSRLPLDDRIDAEVATDRQGRAEQLAFDGLDGAPDNNDVHTRLTETALDWPQSIDASVVNYVEHPLDYVAQTLAGSKKIADHYLIGATEVQNFQRSTDITQLVNVPSVDRSLSFFLQRQTVDSTASVTIGRREALDSFYTVQLAAETGRNSDLQFGVHAGRNQLADEDQFLQIGGMKDNLVGDFTWRATQQITMTGSVEGDRFYSQARDYIGSGLLETGEISYRIRTGYPDYTFRLVGEHGGYGASGSADSLISQLEPAALQPALASDFIPQSYTQYGLYFGFGNDLLNQYTHAWRPFLDVGIVHNSIQGWGPDVSVGLAGSVFGGDHLALYFEHQSVSRLGTPQTVVGMRYNWFY</sequence>
<gene>
    <name evidence="5" type="ORF">SAMN05444168_3143</name>
</gene>
<keyword evidence="2" id="KW-0802">TPR repeat</keyword>
<accession>A0A1N6HB66</accession>
<dbReference type="Pfam" id="PF13429">
    <property type="entry name" value="TPR_15"/>
    <property type="match status" value="1"/>
</dbReference>
<dbReference type="Pfam" id="PF24604">
    <property type="entry name" value="B-barrel_PelB_C"/>
    <property type="match status" value="1"/>
</dbReference>
<feature type="domain" description="PelB C-terminal" evidence="4">
    <location>
        <begin position="1072"/>
        <end position="1378"/>
    </location>
</feature>
<dbReference type="SUPFAM" id="SSF48452">
    <property type="entry name" value="TPR-like"/>
    <property type="match status" value="1"/>
</dbReference>
<evidence type="ECO:0000256" key="2">
    <source>
        <dbReference type="ARBA" id="ARBA00022803"/>
    </source>
</evidence>
<dbReference type="Gene3D" id="1.25.40.10">
    <property type="entry name" value="Tetratricopeptide repeat domain"/>
    <property type="match status" value="1"/>
</dbReference>